<evidence type="ECO:0000256" key="11">
    <source>
        <dbReference type="PROSITE-ProRule" id="PRU00042"/>
    </source>
</evidence>
<gene>
    <name evidence="15" type="ORF">chiPu_0012148</name>
</gene>
<keyword evidence="8" id="KW-0238">DNA-binding</keyword>
<dbReference type="GO" id="GO:0005634">
    <property type="term" value="C:nucleus"/>
    <property type="evidence" value="ECO:0007669"/>
    <property type="project" value="UniProtKB-SubCell"/>
</dbReference>
<feature type="domain" description="C2H2-type" evidence="14">
    <location>
        <begin position="378"/>
        <end position="405"/>
    </location>
</feature>
<reference evidence="15 16" key="1">
    <citation type="journal article" date="2018" name="Nat. Ecol. Evol.">
        <title>Shark genomes provide insights into elasmobranch evolution and the origin of vertebrates.</title>
        <authorList>
            <person name="Hara Y"/>
            <person name="Yamaguchi K"/>
            <person name="Onimaru K"/>
            <person name="Kadota M"/>
            <person name="Koyanagi M"/>
            <person name="Keeley SD"/>
            <person name="Tatsumi K"/>
            <person name="Tanaka K"/>
            <person name="Motone F"/>
            <person name="Kageyama Y"/>
            <person name="Nozu R"/>
            <person name="Adachi N"/>
            <person name="Nishimura O"/>
            <person name="Nakagawa R"/>
            <person name="Tanegashima C"/>
            <person name="Kiyatake I"/>
            <person name="Matsumoto R"/>
            <person name="Murakumo K"/>
            <person name="Nishida K"/>
            <person name="Terakita A"/>
            <person name="Kuratani S"/>
            <person name="Sato K"/>
            <person name="Hyodo S Kuraku.S."/>
        </authorList>
    </citation>
    <scope>NUCLEOTIDE SEQUENCE [LARGE SCALE GENOMIC DNA]</scope>
</reference>
<dbReference type="GO" id="GO:0000981">
    <property type="term" value="F:DNA-binding transcription factor activity, RNA polymerase II-specific"/>
    <property type="evidence" value="ECO:0007669"/>
    <property type="project" value="TreeGrafter"/>
</dbReference>
<dbReference type="STRING" id="137246.A0A401STH5"/>
<dbReference type="PROSITE" id="PS00028">
    <property type="entry name" value="ZINC_FINGER_C2H2_1"/>
    <property type="match status" value="4"/>
</dbReference>
<feature type="region of interest" description="Disordered" evidence="12">
    <location>
        <begin position="429"/>
        <end position="449"/>
    </location>
</feature>
<feature type="region of interest" description="Disordered" evidence="12">
    <location>
        <begin position="282"/>
        <end position="320"/>
    </location>
</feature>
<dbReference type="InterPro" id="IPR050457">
    <property type="entry name" value="ZnFinger_BTB_dom_contain"/>
</dbReference>
<feature type="region of interest" description="Disordered" evidence="12">
    <location>
        <begin position="123"/>
        <end position="177"/>
    </location>
</feature>
<evidence type="ECO:0000256" key="12">
    <source>
        <dbReference type="SAM" id="MobiDB-lite"/>
    </source>
</evidence>
<evidence type="ECO:0000259" key="14">
    <source>
        <dbReference type="PROSITE" id="PS50157"/>
    </source>
</evidence>
<evidence type="ECO:0000259" key="13">
    <source>
        <dbReference type="PROSITE" id="PS50097"/>
    </source>
</evidence>
<dbReference type="PANTHER" id="PTHR46105:SF29">
    <property type="entry name" value="ZINC FINGER AND BTB DOMAIN CONTAINING 12"/>
    <property type="match status" value="1"/>
</dbReference>
<keyword evidence="7" id="KW-0805">Transcription regulation</keyword>
<dbReference type="Gene3D" id="3.30.160.60">
    <property type="entry name" value="Classic Zinc Finger"/>
    <property type="match status" value="3"/>
</dbReference>
<dbReference type="FunFam" id="3.30.160.60:FF:000045">
    <property type="entry name" value="ZFP69 zinc finger protein B"/>
    <property type="match status" value="1"/>
</dbReference>
<evidence type="ECO:0008006" key="17">
    <source>
        <dbReference type="Google" id="ProtNLM"/>
    </source>
</evidence>
<keyword evidence="3" id="KW-0479">Metal-binding</keyword>
<dbReference type="AlphaFoldDB" id="A0A401STH5"/>
<organism evidence="15 16">
    <name type="scientific">Chiloscyllium punctatum</name>
    <name type="common">Brownbanded bambooshark</name>
    <name type="synonym">Hemiscyllium punctatum</name>
    <dbReference type="NCBI Taxonomy" id="137246"/>
    <lineage>
        <taxon>Eukaryota</taxon>
        <taxon>Metazoa</taxon>
        <taxon>Chordata</taxon>
        <taxon>Craniata</taxon>
        <taxon>Vertebrata</taxon>
        <taxon>Chondrichthyes</taxon>
        <taxon>Elasmobranchii</taxon>
        <taxon>Galeomorphii</taxon>
        <taxon>Galeoidea</taxon>
        <taxon>Orectolobiformes</taxon>
        <taxon>Hemiscylliidae</taxon>
        <taxon>Chiloscyllium</taxon>
    </lineage>
</organism>
<dbReference type="PROSITE" id="PS50157">
    <property type="entry name" value="ZINC_FINGER_C2H2_2"/>
    <property type="match status" value="4"/>
</dbReference>
<name>A0A401STH5_CHIPU</name>
<dbReference type="SMART" id="SM00225">
    <property type="entry name" value="BTB"/>
    <property type="match status" value="1"/>
</dbReference>
<dbReference type="OMA" id="CRENANT"/>
<keyword evidence="6" id="KW-0862">Zinc</keyword>
<dbReference type="EMBL" id="BEZZ01000537">
    <property type="protein sequence ID" value="GCC33678.1"/>
    <property type="molecule type" value="Genomic_DNA"/>
</dbReference>
<evidence type="ECO:0000256" key="9">
    <source>
        <dbReference type="ARBA" id="ARBA00023163"/>
    </source>
</evidence>
<keyword evidence="4" id="KW-0677">Repeat</keyword>
<proteinExistence type="predicted"/>
<evidence type="ECO:0000256" key="10">
    <source>
        <dbReference type="ARBA" id="ARBA00023242"/>
    </source>
</evidence>
<dbReference type="PROSITE" id="PS50097">
    <property type="entry name" value="BTB"/>
    <property type="match status" value="1"/>
</dbReference>
<dbReference type="FunFam" id="3.30.160.60:FF:000303">
    <property type="entry name" value="Zinc finger protein 41"/>
    <property type="match status" value="1"/>
</dbReference>
<protein>
    <recommendedName>
        <fullName evidence="17">Zinc finger and BTB domain-containing protein 26</fullName>
    </recommendedName>
</protein>
<evidence type="ECO:0000313" key="15">
    <source>
        <dbReference type="EMBL" id="GCC33678.1"/>
    </source>
</evidence>
<dbReference type="PANTHER" id="PTHR46105">
    <property type="entry name" value="AGAP004733-PA"/>
    <property type="match status" value="1"/>
</dbReference>
<keyword evidence="5 11" id="KW-0863">Zinc-finger</keyword>
<dbReference type="Pfam" id="PF00651">
    <property type="entry name" value="BTB"/>
    <property type="match status" value="1"/>
</dbReference>
<feature type="domain" description="C2H2-type" evidence="14">
    <location>
        <begin position="350"/>
        <end position="377"/>
    </location>
</feature>
<dbReference type="InterPro" id="IPR000210">
    <property type="entry name" value="BTB/POZ_dom"/>
</dbReference>
<evidence type="ECO:0000256" key="4">
    <source>
        <dbReference type="ARBA" id="ARBA00022737"/>
    </source>
</evidence>
<dbReference type="Gene3D" id="3.30.710.10">
    <property type="entry name" value="Potassium Channel Kv1.1, Chain A"/>
    <property type="match status" value="1"/>
</dbReference>
<dbReference type="InterPro" id="IPR011333">
    <property type="entry name" value="SKP1/BTB/POZ_sf"/>
</dbReference>
<feature type="region of interest" description="Disordered" evidence="12">
    <location>
        <begin position="225"/>
        <end position="252"/>
    </location>
</feature>
<evidence type="ECO:0000256" key="5">
    <source>
        <dbReference type="ARBA" id="ARBA00022771"/>
    </source>
</evidence>
<dbReference type="SMART" id="SM00355">
    <property type="entry name" value="ZnF_C2H2"/>
    <property type="match status" value="4"/>
</dbReference>
<dbReference type="Pfam" id="PF00096">
    <property type="entry name" value="zf-C2H2"/>
    <property type="match status" value="3"/>
</dbReference>
<evidence type="ECO:0000256" key="7">
    <source>
        <dbReference type="ARBA" id="ARBA00023015"/>
    </source>
</evidence>
<feature type="domain" description="C2H2-type" evidence="14">
    <location>
        <begin position="406"/>
        <end position="434"/>
    </location>
</feature>
<feature type="compositionally biased region" description="Low complexity" evidence="12">
    <location>
        <begin position="241"/>
        <end position="252"/>
    </location>
</feature>
<feature type="domain" description="C2H2-type" evidence="14">
    <location>
        <begin position="325"/>
        <end position="347"/>
    </location>
</feature>
<comment type="function">
    <text evidence="1">May be involved in transcriptional regulation.</text>
</comment>
<dbReference type="InterPro" id="IPR036236">
    <property type="entry name" value="Znf_C2H2_sf"/>
</dbReference>
<comment type="subcellular location">
    <subcellularLocation>
        <location evidence="2">Nucleus</location>
    </subcellularLocation>
</comment>
<dbReference type="OrthoDB" id="1405595at2759"/>
<dbReference type="InterPro" id="IPR013087">
    <property type="entry name" value="Znf_C2H2_type"/>
</dbReference>
<evidence type="ECO:0000256" key="6">
    <source>
        <dbReference type="ARBA" id="ARBA00022833"/>
    </source>
</evidence>
<keyword evidence="9" id="KW-0804">Transcription</keyword>
<accession>A0A401STH5</accession>
<comment type="caution">
    <text evidence="15">The sequence shown here is derived from an EMBL/GenBank/DDBJ whole genome shotgun (WGS) entry which is preliminary data.</text>
</comment>
<evidence type="ECO:0000256" key="8">
    <source>
        <dbReference type="ARBA" id="ARBA00023125"/>
    </source>
</evidence>
<evidence type="ECO:0000313" key="16">
    <source>
        <dbReference type="Proteomes" id="UP000287033"/>
    </source>
</evidence>
<evidence type="ECO:0000256" key="3">
    <source>
        <dbReference type="ARBA" id="ARBA00022723"/>
    </source>
</evidence>
<keyword evidence="16" id="KW-1185">Reference proteome</keyword>
<evidence type="ECO:0000256" key="2">
    <source>
        <dbReference type="ARBA" id="ARBA00004123"/>
    </source>
</evidence>
<evidence type="ECO:0000256" key="1">
    <source>
        <dbReference type="ARBA" id="ARBA00003767"/>
    </source>
</evidence>
<dbReference type="SUPFAM" id="SSF54695">
    <property type="entry name" value="POZ domain"/>
    <property type="match status" value="1"/>
</dbReference>
<dbReference type="GO" id="GO:0000978">
    <property type="term" value="F:RNA polymerase II cis-regulatory region sequence-specific DNA binding"/>
    <property type="evidence" value="ECO:0007669"/>
    <property type="project" value="TreeGrafter"/>
</dbReference>
<sequence length="449" mass="49530">MASDDVVRFQFPSHEVTILKKMNQLRLEERFCDVTIVADQLRFPGHRVVLAACSPFLRDQFHMNPSQEVQVFPMTGAQIVLRLLLSCYTGCLEFPFNDILDYLTAASCLQMEHVVEKCRQSLSPRIGPRVPPSEGVDEGPGTPQIASSSERVPDTERPAPWEAGTAAPAPEEKIPKRTPADDVVKLESEQHSDFSGTEDICIHKVESLADCMEGCPEPVGKVRGPETANGLEPDPGIHSTAGGYPDAGGPPYDMSEVMISDEFQEEDYESSASEECRSSGFAGSYYRPGEEHPPLAPQQQQPPPPSATALAGLGTKEGESARSPGLCSECGAPFEHREHLAAHMVVHKLYMCLLCGKVFKKNARLAQHINVHTGFKPYCCAICGRTFTQKRSLKDHMNVHNGDSPHCCSYCDMRFTHYSTLRVHLRDQHGKTTTRNMENKPAEISLVVP</sequence>
<keyword evidence="10" id="KW-0539">Nucleus</keyword>
<feature type="domain" description="BTB" evidence="13">
    <location>
        <begin position="32"/>
        <end position="96"/>
    </location>
</feature>
<dbReference type="GO" id="GO:0008270">
    <property type="term" value="F:zinc ion binding"/>
    <property type="evidence" value="ECO:0007669"/>
    <property type="project" value="UniProtKB-KW"/>
</dbReference>
<dbReference type="Proteomes" id="UP000287033">
    <property type="component" value="Unassembled WGS sequence"/>
</dbReference>
<feature type="compositionally biased region" description="Pro residues" evidence="12">
    <location>
        <begin position="294"/>
        <end position="306"/>
    </location>
</feature>
<dbReference type="SUPFAM" id="SSF57667">
    <property type="entry name" value="beta-beta-alpha zinc fingers"/>
    <property type="match status" value="3"/>
</dbReference>